<accession>A0ABQ4T0P2</accession>
<dbReference type="EMBL" id="BPQR01000076">
    <property type="protein sequence ID" value="GJE08374.1"/>
    <property type="molecule type" value="Genomic_DNA"/>
</dbReference>
<evidence type="ECO:0000313" key="2">
    <source>
        <dbReference type="Proteomes" id="UP001055102"/>
    </source>
</evidence>
<sequence>MSDAINAALAAAEKEAAETPAPNTAVAQAPAASAGLPVTGGAPRSLTDFMDSASMNVEAYITVSELGLRFGKDKLIHDSIDVEMKFGDAKAGYTLRVNTPSGVQYKTSYDGVTEVRSRQNWAAVIADGKKMDANSYASDLIELPVRLLAEGKRKEGGNLKEGTVVGLSISYMNSKAFGAFLKEQYPKYGPDQSFKVRITAVPKKGSGQDYGVFGYEIIDDAAAKKKVA</sequence>
<evidence type="ECO:0000313" key="1">
    <source>
        <dbReference type="EMBL" id="GJE08374.1"/>
    </source>
</evidence>
<reference evidence="1" key="1">
    <citation type="journal article" date="2021" name="Front. Microbiol.">
        <title>Comprehensive Comparative Genomics and Phenotyping of Methylobacterium Species.</title>
        <authorList>
            <person name="Alessa O."/>
            <person name="Ogura Y."/>
            <person name="Fujitani Y."/>
            <person name="Takami H."/>
            <person name="Hayashi T."/>
            <person name="Sahin N."/>
            <person name="Tani A."/>
        </authorList>
    </citation>
    <scope>NUCLEOTIDE SEQUENCE</scope>
    <source>
        <strain evidence="1">LMG 23639</strain>
    </source>
</reference>
<reference evidence="1" key="2">
    <citation type="submission" date="2021-08" db="EMBL/GenBank/DDBJ databases">
        <authorList>
            <person name="Tani A."/>
            <person name="Ola A."/>
            <person name="Ogura Y."/>
            <person name="Katsura K."/>
            <person name="Hayashi T."/>
        </authorList>
    </citation>
    <scope>NUCLEOTIDE SEQUENCE</scope>
    <source>
        <strain evidence="1">LMG 23639</strain>
    </source>
</reference>
<protein>
    <submittedName>
        <fullName evidence="1">Uncharacterized protein</fullName>
    </submittedName>
</protein>
<dbReference type="RefSeq" id="WP_238278066.1">
    <property type="nucleotide sequence ID" value="NZ_BPQR01000076.1"/>
</dbReference>
<gene>
    <name evidence="1" type="ORF">AOPFMNJM_3711</name>
</gene>
<organism evidence="1 2">
    <name type="scientific">Methylobacterium jeotgali</name>
    <dbReference type="NCBI Taxonomy" id="381630"/>
    <lineage>
        <taxon>Bacteria</taxon>
        <taxon>Pseudomonadati</taxon>
        <taxon>Pseudomonadota</taxon>
        <taxon>Alphaproteobacteria</taxon>
        <taxon>Hyphomicrobiales</taxon>
        <taxon>Methylobacteriaceae</taxon>
        <taxon>Methylobacterium</taxon>
    </lineage>
</organism>
<proteinExistence type="predicted"/>
<keyword evidence="2" id="KW-1185">Reference proteome</keyword>
<dbReference type="Proteomes" id="UP001055102">
    <property type="component" value="Unassembled WGS sequence"/>
</dbReference>
<comment type="caution">
    <text evidence="1">The sequence shown here is derived from an EMBL/GenBank/DDBJ whole genome shotgun (WGS) entry which is preliminary data.</text>
</comment>
<name>A0ABQ4T0P2_9HYPH</name>